<evidence type="ECO:0000259" key="2">
    <source>
        <dbReference type="Pfam" id="PF08646"/>
    </source>
</evidence>
<sequence>MGRVNANPPPQPSDQTPLQAPPQATSDTYVADNDQNNNHPHTTARSFVPQSSPESMPPPESYPPQKPSTYPPQQPAAAYPPEPTPVQFPPQQEPVQFPPPQQNTNASAYTPQGNFNYAPQPQPTNYVGQQFLAPTQRWTTDLFDCAEDPENAIITACLPCITFGQIAEIVDNGQTSCATGGLLYGAISFFIAMPCIMSCSYRTKIRSRYGLMESPGPDWVTHFFCEWCALCQEYRELKARGSDPAIVCISVHGSSFNTVCFHNALMNVLILHTLLQVVLNLVSMLLVDFWVYVSICSDEKYLMDLSNILCPTSSNDEHSKVYCSNPSQINIGVGSTDYTLQKPPHGLSDELLTEEKGKRWTQTTDGSTKIDNKTKEGTSKNDLLWQQYVSAYGTKHQVQTKNVYPYSDIKGKGILTEDYPTDAYAPQPSHFVNIHGNLNYEKKINQMIPGPSCLTTIVETTGSKDNSFATQTCDGRQKNKNVSSLYIDLGDADWNCQYCNARFWYGERLKGNGSQRMTADKIADLRLNDRDRVLEVKVYRAWVHWDPPNTTEKVTGFDDIEDEGFPKHYFDFLSYNQLPSRVIDPLDKTKKPQPALTDYIGCYISSTDKDKIGNPMRNQVVFRKIEIQNLNRNSIELTLWGHLAETFNKEGIDALEKPVIIAVSSCRVSRYRNNLQLSSTPATYYYIDPDIPELQEYKAEYRDAFNLIPPLPVIRQPFKDKQREKFRNRFPLADLMPQPMDPYTGVKFTCEGTISGLNMSRQWYYKSCNICQIKVDKKGDVYDCKVHGPVESPTNRYNFKAYITDDTHTVMMTLFTPKANDIVGTDCESLVASLKNPDPKEFPEKFHFNTNMKQGPNDFIFNDILDKDEGPKQLDSGASGSQSQGAQVEAIEYVESSEQQMVTVTNVVPPAEPHNTQLSGKNASEEQQSEGSKSQAEQPTTVITTQDTSTQEQQSEDMATTPPYTYMQTRSRQGKQVAEQVAGDTVTNKPTTTKRQLFHETSGDVKKNKKD</sequence>
<feature type="region of interest" description="Disordered" evidence="1">
    <location>
        <begin position="857"/>
        <end position="887"/>
    </location>
</feature>
<dbReference type="InterPro" id="IPR013955">
    <property type="entry name" value="Rep_factor-A_C"/>
</dbReference>
<proteinExistence type="predicted"/>
<dbReference type="CDD" id="cd04481">
    <property type="entry name" value="RPA1_DBD_B_like"/>
    <property type="match status" value="1"/>
</dbReference>
<comment type="caution">
    <text evidence="3">The sequence shown here is derived from an EMBL/GenBank/DDBJ whole genome shotgun (WGS) entry which is preliminary data.</text>
</comment>
<feature type="compositionally biased region" description="Polar residues" evidence="1">
    <location>
        <begin position="103"/>
        <end position="112"/>
    </location>
</feature>
<dbReference type="OrthoDB" id="1045822at2759"/>
<dbReference type="InterPro" id="IPR012340">
    <property type="entry name" value="NA-bd_OB-fold"/>
</dbReference>
<feature type="region of interest" description="Disordered" evidence="1">
    <location>
        <begin position="909"/>
        <end position="1011"/>
    </location>
</feature>
<evidence type="ECO:0000256" key="1">
    <source>
        <dbReference type="SAM" id="MobiDB-lite"/>
    </source>
</evidence>
<evidence type="ECO:0000313" key="4">
    <source>
        <dbReference type="Proteomes" id="UP000245207"/>
    </source>
</evidence>
<dbReference type="Pfam" id="PF04749">
    <property type="entry name" value="PLAC8"/>
    <property type="match status" value="1"/>
</dbReference>
<protein>
    <recommendedName>
        <fullName evidence="2">Replication factor A C-terminal domain-containing protein</fullName>
    </recommendedName>
</protein>
<feature type="domain" description="Replication factor A C-terminal" evidence="2">
    <location>
        <begin position="748"/>
        <end position="847"/>
    </location>
</feature>
<dbReference type="AlphaFoldDB" id="A0A2U1NCA4"/>
<feature type="compositionally biased region" description="Polar residues" evidence="1">
    <location>
        <begin position="985"/>
        <end position="995"/>
    </location>
</feature>
<dbReference type="Proteomes" id="UP000245207">
    <property type="component" value="Unassembled WGS sequence"/>
</dbReference>
<keyword evidence="4" id="KW-1185">Reference proteome</keyword>
<dbReference type="Pfam" id="PF08646">
    <property type="entry name" value="Rep_fac-A_C"/>
    <property type="match status" value="1"/>
</dbReference>
<name>A0A2U1NCA4_ARTAN</name>
<feature type="compositionally biased region" description="Low complexity" evidence="1">
    <location>
        <begin position="925"/>
        <end position="957"/>
    </location>
</feature>
<accession>A0A2U1NCA4</accession>
<feature type="compositionally biased region" description="Basic and acidic residues" evidence="1">
    <location>
        <begin position="997"/>
        <end position="1011"/>
    </location>
</feature>
<feature type="compositionally biased region" description="Low complexity" evidence="1">
    <location>
        <begin position="876"/>
        <end position="887"/>
    </location>
</feature>
<feature type="compositionally biased region" description="Polar residues" evidence="1">
    <location>
        <begin position="13"/>
        <end position="45"/>
    </location>
</feature>
<gene>
    <name evidence="3" type="ORF">CTI12_AA283630</name>
</gene>
<dbReference type="EMBL" id="PKPP01003132">
    <property type="protein sequence ID" value="PWA71116.1"/>
    <property type="molecule type" value="Genomic_DNA"/>
</dbReference>
<evidence type="ECO:0000313" key="3">
    <source>
        <dbReference type="EMBL" id="PWA71116.1"/>
    </source>
</evidence>
<dbReference type="Gene3D" id="2.40.50.140">
    <property type="entry name" value="Nucleic acid-binding proteins"/>
    <property type="match status" value="2"/>
</dbReference>
<reference evidence="3 4" key="1">
    <citation type="journal article" date="2018" name="Mol. Plant">
        <title>The genome of Artemisia annua provides insight into the evolution of Asteraceae family and artemisinin biosynthesis.</title>
        <authorList>
            <person name="Shen Q."/>
            <person name="Zhang L."/>
            <person name="Liao Z."/>
            <person name="Wang S."/>
            <person name="Yan T."/>
            <person name="Shi P."/>
            <person name="Liu M."/>
            <person name="Fu X."/>
            <person name="Pan Q."/>
            <person name="Wang Y."/>
            <person name="Lv Z."/>
            <person name="Lu X."/>
            <person name="Zhang F."/>
            <person name="Jiang W."/>
            <person name="Ma Y."/>
            <person name="Chen M."/>
            <person name="Hao X."/>
            <person name="Li L."/>
            <person name="Tang Y."/>
            <person name="Lv G."/>
            <person name="Zhou Y."/>
            <person name="Sun X."/>
            <person name="Brodelius P.E."/>
            <person name="Rose J.K.C."/>
            <person name="Tang K."/>
        </authorList>
    </citation>
    <scope>NUCLEOTIDE SEQUENCE [LARGE SCALE GENOMIC DNA]</scope>
    <source>
        <strain evidence="4">cv. Huhao1</strain>
        <tissue evidence="3">Leaf</tissue>
    </source>
</reference>
<organism evidence="3 4">
    <name type="scientific">Artemisia annua</name>
    <name type="common">Sweet wormwood</name>
    <dbReference type="NCBI Taxonomy" id="35608"/>
    <lineage>
        <taxon>Eukaryota</taxon>
        <taxon>Viridiplantae</taxon>
        <taxon>Streptophyta</taxon>
        <taxon>Embryophyta</taxon>
        <taxon>Tracheophyta</taxon>
        <taxon>Spermatophyta</taxon>
        <taxon>Magnoliopsida</taxon>
        <taxon>eudicotyledons</taxon>
        <taxon>Gunneridae</taxon>
        <taxon>Pentapetalae</taxon>
        <taxon>asterids</taxon>
        <taxon>campanulids</taxon>
        <taxon>Asterales</taxon>
        <taxon>Asteraceae</taxon>
        <taxon>Asteroideae</taxon>
        <taxon>Anthemideae</taxon>
        <taxon>Artemisiinae</taxon>
        <taxon>Artemisia</taxon>
    </lineage>
</organism>
<dbReference type="NCBIfam" id="TIGR01571">
    <property type="entry name" value="A_thal_Cys_rich"/>
    <property type="match status" value="1"/>
</dbReference>
<feature type="compositionally biased region" description="Polar residues" evidence="1">
    <location>
        <begin position="962"/>
        <end position="971"/>
    </location>
</feature>
<dbReference type="InterPro" id="IPR006461">
    <property type="entry name" value="PLAC_motif_containing"/>
</dbReference>
<feature type="compositionally biased region" description="Pro residues" evidence="1">
    <location>
        <begin position="55"/>
        <end position="101"/>
    </location>
</feature>
<feature type="region of interest" description="Disordered" evidence="1">
    <location>
        <begin position="1"/>
        <end position="112"/>
    </location>
</feature>
<dbReference type="SUPFAM" id="SSF50249">
    <property type="entry name" value="Nucleic acid-binding proteins"/>
    <property type="match status" value="2"/>
</dbReference>
<dbReference type="CDD" id="cd22541">
    <property type="entry name" value="SP5_N"/>
    <property type="match status" value="1"/>
</dbReference>
<dbReference type="PANTHER" id="PTHR15907">
    <property type="entry name" value="DUF614 FAMILY PROTEIN-RELATED"/>
    <property type="match status" value="1"/>
</dbReference>